<feature type="compositionally biased region" description="Basic and acidic residues" evidence="1">
    <location>
        <begin position="161"/>
        <end position="177"/>
    </location>
</feature>
<protein>
    <submittedName>
        <fullName evidence="3">ANTAR domain-containing protein</fullName>
    </submittedName>
</protein>
<dbReference type="InterPro" id="IPR029016">
    <property type="entry name" value="GAF-like_dom_sf"/>
</dbReference>
<feature type="region of interest" description="Disordered" evidence="1">
    <location>
        <begin position="158"/>
        <end position="178"/>
    </location>
</feature>
<dbReference type="RefSeq" id="WP_399652773.1">
    <property type="nucleotide sequence ID" value="NZ_JBITYG010000007.1"/>
</dbReference>
<dbReference type="InterPro" id="IPR005561">
    <property type="entry name" value="ANTAR"/>
</dbReference>
<keyword evidence="4" id="KW-1185">Reference proteome</keyword>
<proteinExistence type="predicted"/>
<evidence type="ECO:0000313" key="3">
    <source>
        <dbReference type="EMBL" id="MFI9103562.1"/>
    </source>
</evidence>
<sequence>MISDRMGNVLRWLRDDDGPGGIAHAMTAGAVALGVDGLAVSLLMEDSGIELVACSDESAQVFEDLQFTLGEGPGPDTVRGGIMVWVPDLAGVRPDRWPALAMEAAGLAARAVFCFPIGLGAIRVGVLTAVRRAPGPLSPGQADDALVLARALTARCLGGGEPRRQDPDDRASQDSSHELQQAVVHQATGMISVQLGLSLPQALLRLRGHAYGSGRTITDISREIVARRLRLDPNTDGTESAVVDKD</sequence>
<evidence type="ECO:0000256" key="1">
    <source>
        <dbReference type="SAM" id="MobiDB-lite"/>
    </source>
</evidence>
<feature type="domain" description="ANTAR" evidence="2">
    <location>
        <begin position="144"/>
        <end position="225"/>
    </location>
</feature>
<dbReference type="Proteomes" id="UP001614394">
    <property type="component" value="Unassembled WGS sequence"/>
</dbReference>
<gene>
    <name evidence="3" type="ORF">ACIGXA_23850</name>
</gene>
<dbReference type="SUPFAM" id="SSF55781">
    <property type="entry name" value="GAF domain-like"/>
    <property type="match status" value="1"/>
</dbReference>
<evidence type="ECO:0000313" key="4">
    <source>
        <dbReference type="Proteomes" id="UP001614394"/>
    </source>
</evidence>
<dbReference type="SMART" id="SM01012">
    <property type="entry name" value="ANTAR"/>
    <property type="match status" value="1"/>
</dbReference>
<reference evidence="3 4" key="1">
    <citation type="submission" date="2024-10" db="EMBL/GenBank/DDBJ databases">
        <title>The Natural Products Discovery Center: Release of the First 8490 Sequenced Strains for Exploring Actinobacteria Biosynthetic Diversity.</title>
        <authorList>
            <person name="Kalkreuter E."/>
            <person name="Kautsar S.A."/>
            <person name="Yang D."/>
            <person name="Bader C.D."/>
            <person name="Teijaro C.N."/>
            <person name="Fluegel L."/>
            <person name="Davis C.M."/>
            <person name="Simpson J.R."/>
            <person name="Lauterbach L."/>
            <person name="Steele A.D."/>
            <person name="Gui C."/>
            <person name="Meng S."/>
            <person name="Li G."/>
            <person name="Viehrig K."/>
            <person name="Ye F."/>
            <person name="Su P."/>
            <person name="Kiefer A.F."/>
            <person name="Nichols A."/>
            <person name="Cepeda A.J."/>
            <person name="Yan W."/>
            <person name="Fan B."/>
            <person name="Jiang Y."/>
            <person name="Adhikari A."/>
            <person name="Zheng C.-J."/>
            <person name="Schuster L."/>
            <person name="Cowan T.M."/>
            <person name="Smanski M.J."/>
            <person name="Chevrette M.G."/>
            <person name="De Carvalho L.P.S."/>
            <person name="Shen B."/>
        </authorList>
    </citation>
    <scope>NUCLEOTIDE SEQUENCE [LARGE SCALE GENOMIC DNA]</scope>
    <source>
        <strain evidence="3 4">NPDC053399</strain>
    </source>
</reference>
<dbReference type="EMBL" id="JBITYG010000007">
    <property type="protein sequence ID" value="MFI9103562.1"/>
    <property type="molecule type" value="Genomic_DNA"/>
</dbReference>
<evidence type="ECO:0000259" key="2">
    <source>
        <dbReference type="SMART" id="SM01012"/>
    </source>
</evidence>
<accession>A0ABW8CCN8</accession>
<organism evidence="3 4">
    <name type="scientific">Streptomyces fildesensis</name>
    <dbReference type="NCBI Taxonomy" id="375757"/>
    <lineage>
        <taxon>Bacteria</taxon>
        <taxon>Bacillati</taxon>
        <taxon>Actinomycetota</taxon>
        <taxon>Actinomycetes</taxon>
        <taxon>Kitasatosporales</taxon>
        <taxon>Streptomycetaceae</taxon>
        <taxon>Streptomyces</taxon>
    </lineage>
</organism>
<dbReference type="Gene3D" id="3.30.450.40">
    <property type="match status" value="1"/>
</dbReference>
<name>A0ABW8CCN8_9ACTN</name>
<comment type="caution">
    <text evidence="3">The sequence shown here is derived from an EMBL/GenBank/DDBJ whole genome shotgun (WGS) entry which is preliminary data.</text>
</comment>